<reference evidence="2 3" key="1">
    <citation type="journal article" date="2015" name="MBio">
        <title>Genome-Resolved Metagenomic Analysis Reveals Roles for Candidate Phyla and Other Microbial Community Members in Biogeochemical Transformations in Oil Reservoirs.</title>
        <authorList>
            <person name="Hu P."/>
            <person name="Tom L."/>
            <person name="Singh A."/>
            <person name="Thomas B.C."/>
            <person name="Baker B.J."/>
            <person name="Piceno Y.M."/>
            <person name="Andersen G.L."/>
            <person name="Banfield J.F."/>
        </authorList>
    </citation>
    <scope>NUCLEOTIDE SEQUENCE [LARGE SCALE GENOMIC DNA]</scope>
    <source>
        <strain evidence="2">46_26</strain>
    </source>
</reference>
<comment type="caution">
    <text evidence="2">The sequence shown here is derived from an EMBL/GenBank/DDBJ whole genome shotgun (WGS) entry which is preliminary data.</text>
</comment>
<dbReference type="InterPro" id="IPR038690">
    <property type="entry name" value="NusG_2_sf"/>
</dbReference>
<dbReference type="Pfam" id="PF07009">
    <property type="entry name" value="NusG_II"/>
    <property type="match status" value="1"/>
</dbReference>
<keyword evidence="1" id="KW-0472">Membrane</keyword>
<name>A0A117L2P1_9THEM</name>
<dbReference type="CDD" id="cd09846">
    <property type="entry name" value="DUF1312"/>
    <property type="match status" value="1"/>
</dbReference>
<evidence type="ECO:0000313" key="2">
    <source>
        <dbReference type="EMBL" id="KUK23050.1"/>
    </source>
</evidence>
<protein>
    <submittedName>
        <fullName evidence="2">Uncharacterized protein</fullName>
    </submittedName>
</protein>
<proteinExistence type="predicted"/>
<dbReference type="EMBL" id="LGFG01000058">
    <property type="protein sequence ID" value="KUK23050.1"/>
    <property type="molecule type" value="Genomic_DNA"/>
</dbReference>
<sequence>MKKVRSFFRKKDVVLIILIFVVLIFSILVSEKKGSKVVVQGKDFRKILSKPGTYDITENGRFLMKVEFHGNRVRVVESTCPLKLCVKTGWVGPGGTIICVPNEVIIFFEEKTDYDTVTW</sequence>
<dbReference type="AlphaFoldDB" id="A0A117L2P1"/>
<keyword evidence="1" id="KW-0812">Transmembrane</keyword>
<gene>
    <name evidence="2" type="ORF">XD57_0855</name>
</gene>
<accession>A0A117L2P1</accession>
<feature type="transmembrane region" description="Helical" evidence="1">
    <location>
        <begin position="12"/>
        <end position="30"/>
    </location>
</feature>
<organism evidence="2 3">
    <name type="scientific">Thermotoga petrophila</name>
    <dbReference type="NCBI Taxonomy" id="93929"/>
    <lineage>
        <taxon>Bacteria</taxon>
        <taxon>Thermotogati</taxon>
        <taxon>Thermotogota</taxon>
        <taxon>Thermotogae</taxon>
        <taxon>Thermotogales</taxon>
        <taxon>Thermotogaceae</taxon>
        <taxon>Thermotoga</taxon>
    </lineage>
</organism>
<dbReference type="Gene3D" id="2.60.320.10">
    <property type="entry name" value="N-utilization substance G protein NusG, insert domain"/>
    <property type="match status" value="1"/>
</dbReference>
<evidence type="ECO:0000256" key="1">
    <source>
        <dbReference type="SAM" id="Phobius"/>
    </source>
</evidence>
<dbReference type="Proteomes" id="UP000058636">
    <property type="component" value="Unassembled WGS sequence"/>
</dbReference>
<evidence type="ECO:0000313" key="3">
    <source>
        <dbReference type="Proteomes" id="UP000058636"/>
    </source>
</evidence>
<keyword evidence="1" id="KW-1133">Transmembrane helix</keyword>
<dbReference type="PATRIC" id="fig|93930.3.peg.1708"/>